<dbReference type="STRING" id="227941.CCA_00637"/>
<keyword evidence="2" id="KW-1185">Reference proteome</keyword>
<dbReference type="KEGG" id="cca:CCA_00637"/>
<dbReference type="EMBL" id="AE015925">
    <property type="protein sequence ID" value="AAP05379.1"/>
    <property type="molecule type" value="Genomic_DNA"/>
</dbReference>
<evidence type="ECO:0000313" key="1">
    <source>
        <dbReference type="EMBL" id="AAP05379.1"/>
    </source>
</evidence>
<gene>
    <name evidence="1" type="ordered locus">CCA_00637</name>
</gene>
<organism evidence="1 2">
    <name type="scientific">Chlamydia caviae (strain ATCC VR-813 / DSM 19441 / 03DC25 / GPIC)</name>
    <name type="common">Chlamydophila caviae</name>
    <dbReference type="NCBI Taxonomy" id="227941"/>
    <lineage>
        <taxon>Bacteria</taxon>
        <taxon>Pseudomonadati</taxon>
        <taxon>Chlamydiota</taxon>
        <taxon>Chlamydiia</taxon>
        <taxon>Chlamydiales</taxon>
        <taxon>Chlamydiaceae</taxon>
        <taxon>Chlamydia/Chlamydophila group</taxon>
        <taxon>Chlamydia</taxon>
    </lineage>
</organism>
<reference evidence="1 2" key="1">
    <citation type="journal article" date="2003" name="Nucleic Acids Res.">
        <title>Genome sequence of Chlamydophila caviae (Chlamydia psittaci GPIC): examining the role of niche-specific genes in the evolution of the Chlamydiaceae.</title>
        <authorList>
            <person name="Read T.D."/>
            <person name="Myers G.S.A."/>
            <person name="Brunham R.C."/>
            <person name="Nelson W.C."/>
            <person name="Paulsen I.T."/>
            <person name="Heidelberg J.F."/>
            <person name="Holtzapple E.K."/>
            <person name="Khouri H.M."/>
            <person name="Federova N.B."/>
            <person name="Carty H.A."/>
            <person name="Umayam L.A."/>
            <person name="Haft D.H."/>
            <person name="Peterson J.D."/>
            <person name="Beanan M.J."/>
            <person name="White O."/>
            <person name="Salzberg S.L."/>
            <person name="Hsia R.-C."/>
            <person name="McClarty G."/>
            <person name="Rank R.G."/>
            <person name="Bavoil P.M."/>
            <person name="Fraser C.M."/>
        </authorList>
    </citation>
    <scope>NUCLEOTIDE SEQUENCE [LARGE SCALE GENOMIC DNA]</scope>
    <source>
        <strain evidence="2">ATCC VR-813 / DSM 19441 / 03DC25 / GPIC</strain>
    </source>
</reference>
<evidence type="ECO:0000313" key="2">
    <source>
        <dbReference type="Proteomes" id="UP000002193"/>
    </source>
</evidence>
<accession>Q822P2</accession>
<dbReference type="Proteomes" id="UP000002193">
    <property type="component" value="Chromosome"/>
</dbReference>
<protein>
    <submittedName>
        <fullName evidence="1">Uncharacterized protein</fullName>
    </submittedName>
</protein>
<name>Q822P2_CHLCV</name>
<proteinExistence type="predicted"/>
<dbReference type="AlphaFoldDB" id="Q822P2"/>
<dbReference type="HOGENOM" id="CLU_3286922_0_0_0"/>
<sequence>MLYDSERSDEGGGVINSISNYIHEDNEELVQFYYLLNLIC</sequence>